<evidence type="ECO:0000256" key="1">
    <source>
        <dbReference type="ARBA" id="ARBA00004613"/>
    </source>
</evidence>
<evidence type="ECO:0000259" key="3">
    <source>
        <dbReference type="Pfam" id="PF13403"/>
    </source>
</evidence>
<dbReference type="InterPro" id="IPR050557">
    <property type="entry name" value="RTX_toxin/Mannuronan_C5-epim"/>
</dbReference>
<keyword evidence="4" id="KW-0645">Protease</keyword>
<dbReference type="InterPro" id="IPR001343">
    <property type="entry name" value="Hemolysn_Ca-bd"/>
</dbReference>
<dbReference type="InterPro" id="IPR018511">
    <property type="entry name" value="Hemolysin-typ_Ca-bd_CS"/>
</dbReference>
<proteinExistence type="predicted"/>
<reference evidence="4 5" key="1">
    <citation type="journal article" date="2013" name="PLoS ONE">
        <title>Poles Apart: Arctic and Antarctic Octadecabacter strains Share High Genome Plasticity and a New Type of Xanthorhodopsin.</title>
        <authorList>
            <person name="Vollmers J."/>
            <person name="Voget S."/>
            <person name="Dietrich S."/>
            <person name="Gollnow K."/>
            <person name="Smits M."/>
            <person name="Meyer K."/>
            <person name="Brinkhoff T."/>
            <person name="Simon M."/>
            <person name="Daniel R."/>
        </authorList>
    </citation>
    <scope>NUCLEOTIDE SEQUENCE [LARGE SCALE GENOMIC DNA]</scope>
    <source>
        <strain evidence="4 5">307</strain>
    </source>
</reference>
<dbReference type="Pfam" id="PF00353">
    <property type="entry name" value="HemolysinCabind"/>
    <property type="match status" value="7"/>
</dbReference>
<dbReference type="STRING" id="391626.OAN307_c10970"/>
<dbReference type="eggNOG" id="COG2931">
    <property type="taxonomic scope" value="Bacteria"/>
</dbReference>
<dbReference type="eggNOG" id="COG2911">
    <property type="taxonomic scope" value="Bacteria"/>
</dbReference>
<dbReference type="RefSeq" id="WP_015498844.1">
    <property type="nucleotide sequence ID" value="NC_020911.1"/>
</dbReference>
<dbReference type="HOGENOM" id="CLU_238272_0_0_5"/>
<dbReference type="Proteomes" id="UP000005307">
    <property type="component" value="Chromosome"/>
</dbReference>
<dbReference type="InterPro" id="IPR049826">
    <property type="entry name" value="Ig-like_ice"/>
</dbReference>
<sequence length="2105" mass="209229">MAALTVGPSGYPNIEAAIDAASQGDTIELSPGYSDETVTVTKNYITIVGGSSSQNIALVIGNGVSGLVLSGEALINVTDSSGDDTVSGNAGDNVITVTGGSDVVNGGSGEDRLVVDYSATTAAVTGTTTTIGSDKGTVTVTGSSIEHYTVSTGSGIDTLTFLDGDNVIDAGTTGGNTITVGSGNNTIISGSGIDGIIVGNGDNYIDAGTIGANTITVGPTGSGNNTIISGSGIDGIIAGNGDNYIDAGTIGANTITAGSGNNTIISGSGIDGITVGTGNNYIEGGDGANTITAGPTGFGNNTILSGSGIDTISVGNGDNCIDAGTGGANTITAGSGNNTIISGSGIDGFTVGDGDNYIDSGEGANTIAVGHGNNTILSGSGIDTITAGNGNNNIEGGEGANAITTGTGNDVVSSGISADTIVTGAGNDIVKDAGGAGAVAAGAGHDRLVMDFSTATTAVTNTVTGADSHGGVLGGTTYTGVEEFHITTGSGNDTLLGGDGADVLDGGAGADSLSAGGGSDVIYGGIGDVVDGGEVGSDFDVLVLKDFGDHRIDLDNLLDPESGTVVQLDDDGNETGSVAFTGIESIEFVDNTVTTQEDTLIEDGRLFTATPTTTVTSFVVGSTTYVAGQTAFRTEGDLTINSDGGYTFTPAPNYNGPGPVTTYTTVDAVDPLNSGTSSLKIDVASVDEIHPVCVLDETATDAPTVSITEDTDNDGLISGAESSGQVDVTIELPAETLAGDTLTITSSDPTAPTQTVELTDDHITTGVVLVDYDAPAHDDTITVSAVITDAAGNTSAAGSDSATLDLSAAASITLDTDITPDNIINAAEAGAIIAITGTTAGDVAEADTVTLTVNNTLYTGPVAADGSFSINVAGSDLANDTAIDASVTTTDAAGNTATATDAAAYFVNTAAPNAPTVSIAEDTDNDGLISGAESSGQVDVTIELPAETLAGDTLTITSSDPTAPTQTVELTDDHITTGVVLVDYDAPAHDDTITVSAVITDAAGNTSAAGSDSATLDLSAAASITLDTDITPDNIINAAEAGAITGTTAGDVAEADTVTLTVNNTLYTGPVAADGSFSINVAGSDLANDTAIDASVTTTDAAGNTATATDAAAYFVNTAAPNAPTVSIAEDTDNDGLISGAESSGQVDVTIELPAETLAGDTLTITSSDPTAPTQTVELTDDHITTGVVLVDYDAPAHDDTITVSAVITDAAGNTSAAGSDSATLDLSAAASITLDTDITPDNIINAAEAGAIIAITGTTAGDVAEADTVTLTVNNTLYTGPVAADGSFSINVAGSDLANDTAIDASVTTTDAAGNTATATDAAAYFVNTAAPNAPTVSIAEDTDNDGLISGAESSGQVDVTIELPAETLAGDTLTITSSDPTAPTQTVELTDDHITTGVVLVDYDAPAHDDTITVSAVITDAAGNTSAAGSDSATLDLSAAASITLDTDITPDNIINAAEAGAIIAITGTTAGDVAEADTVTLTVNNTLYTGPVAADGSFSINVAGSDLANDTAIDASVTTTDAAGNTATATDAAAYFVNTAAPNAPTVSIAEDTDNDGLISGAESSGQVDVTIELPAETLAGDTLTITSSDPTAPTQTVELTDDHITTGVVLVDYDAPAHDDTITVSAVITDAAGNTSAAGSDSATLDLSAAASITLDTDITPDNIINAAEAGAIIAITGTTAGDVAEADTVTLTVNNTLYTGPVAADGSFSINVAGSDLANDTAIDASVTTTDAAGNTATATDAAAYFVNTAAPNAPTVSIAEDTDNDGLISGAESSGQVDVTIELPAETLAGDTLTITSSDPTAPTQTVELTDDHITTGVVLVDYDAPAHDDTITVSAVITDAAGNTSAAGSDSAGVVCFAEGTLITTAGGEIPIEDLQVGDLIQTLDSGLQPLRWIGRRHLDAHKLAESDNLRPIRISHNVIGHENCDRDLVVSPQHRILIASRVAERMFGSTEVIVAAKHLLAIEGVDIATDLKHVTYFHILLDEHAIVYANKVPAESLYLGHQAQLSLSAAGRAEIFALFPEVASPSFIPTSCRPIIGNKRARKLAQRHIKNNKPFIRPQNWDHQSRLPQEGAVGWLLSRRYPYKADTFLADVSNLAK</sequence>
<dbReference type="InterPro" id="IPR013783">
    <property type="entry name" value="Ig-like_fold"/>
</dbReference>
<keyword evidence="4" id="KW-0378">Hydrolase</keyword>
<evidence type="ECO:0000256" key="2">
    <source>
        <dbReference type="ARBA" id="ARBA00022525"/>
    </source>
</evidence>
<name>M9R3K0_9RHOB</name>
<dbReference type="KEGG" id="oat:OAN307_c10970"/>
<dbReference type="NCBIfam" id="NF012196">
    <property type="entry name" value="Ig_like_ice"/>
    <property type="match status" value="5"/>
</dbReference>
<dbReference type="Gene3D" id="2.150.10.10">
    <property type="entry name" value="Serralysin-like metalloprotease, C-terminal"/>
    <property type="match status" value="2"/>
</dbReference>
<protein>
    <submittedName>
        <fullName evidence="4">Metalloprotease domain-containing protein</fullName>
    </submittedName>
</protein>
<gene>
    <name evidence="4" type="ORF">OAN307_c10970</name>
</gene>
<comment type="subcellular location">
    <subcellularLocation>
        <location evidence="1">Secreted</location>
    </subcellularLocation>
</comment>
<dbReference type="SUPFAM" id="SSF51120">
    <property type="entry name" value="beta-Roll"/>
    <property type="match status" value="4"/>
</dbReference>
<evidence type="ECO:0000313" key="5">
    <source>
        <dbReference type="Proteomes" id="UP000005307"/>
    </source>
</evidence>
<dbReference type="SUPFAM" id="SSF51294">
    <property type="entry name" value="Hedgehog/intein (Hint) domain"/>
    <property type="match status" value="1"/>
</dbReference>
<dbReference type="Gene3D" id="2.170.16.10">
    <property type="entry name" value="Hedgehog/Intein (Hint) domain"/>
    <property type="match status" value="1"/>
</dbReference>
<evidence type="ECO:0000313" key="4">
    <source>
        <dbReference type="EMBL" id="AGI66802.1"/>
    </source>
</evidence>
<dbReference type="GO" id="GO:0006508">
    <property type="term" value="P:proteolysis"/>
    <property type="evidence" value="ECO:0007669"/>
    <property type="project" value="UniProtKB-KW"/>
</dbReference>
<dbReference type="EMBL" id="CP003740">
    <property type="protein sequence ID" value="AGI66802.1"/>
    <property type="molecule type" value="Genomic_DNA"/>
</dbReference>
<dbReference type="OrthoDB" id="6305173at2"/>
<organism evidence="4 5">
    <name type="scientific">Octadecabacter antarcticus 307</name>
    <dbReference type="NCBI Taxonomy" id="391626"/>
    <lineage>
        <taxon>Bacteria</taxon>
        <taxon>Pseudomonadati</taxon>
        <taxon>Pseudomonadota</taxon>
        <taxon>Alphaproteobacteria</taxon>
        <taxon>Rhodobacterales</taxon>
        <taxon>Roseobacteraceae</taxon>
        <taxon>Octadecabacter</taxon>
    </lineage>
</organism>
<dbReference type="GO" id="GO:0005576">
    <property type="term" value="C:extracellular region"/>
    <property type="evidence" value="ECO:0007669"/>
    <property type="project" value="UniProtKB-SubCell"/>
</dbReference>
<dbReference type="Gene3D" id="2.60.40.10">
    <property type="entry name" value="Immunoglobulins"/>
    <property type="match status" value="11"/>
</dbReference>
<accession>M9R3K0</accession>
<keyword evidence="4" id="KW-0482">Metalloprotease</keyword>
<dbReference type="Gene3D" id="2.160.20.160">
    <property type="match status" value="1"/>
</dbReference>
<dbReference type="InterPro" id="IPR028992">
    <property type="entry name" value="Hedgehog/Intein_dom"/>
</dbReference>
<dbReference type="PROSITE" id="PS00330">
    <property type="entry name" value="HEMOLYSIN_CALCIUM"/>
    <property type="match status" value="1"/>
</dbReference>
<dbReference type="NCBIfam" id="NF033510">
    <property type="entry name" value="Ca_tandemer"/>
    <property type="match status" value="5"/>
</dbReference>
<keyword evidence="2" id="KW-0964">Secreted</keyword>
<dbReference type="Pfam" id="PF13403">
    <property type="entry name" value="Hint_2"/>
    <property type="match status" value="1"/>
</dbReference>
<dbReference type="GO" id="GO:0008237">
    <property type="term" value="F:metallopeptidase activity"/>
    <property type="evidence" value="ECO:0007669"/>
    <property type="project" value="UniProtKB-KW"/>
</dbReference>
<dbReference type="InterPro" id="IPR011049">
    <property type="entry name" value="Serralysin-like_metalloprot_C"/>
</dbReference>
<dbReference type="PANTHER" id="PTHR38340:SF1">
    <property type="entry name" value="S-LAYER PROTEIN"/>
    <property type="match status" value="1"/>
</dbReference>
<dbReference type="InterPro" id="IPR036844">
    <property type="entry name" value="Hint_dom_sf"/>
</dbReference>
<keyword evidence="5" id="KW-1185">Reference proteome</keyword>
<dbReference type="PANTHER" id="PTHR38340">
    <property type="entry name" value="S-LAYER PROTEIN"/>
    <property type="match status" value="1"/>
</dbReference>
<feature type="domain" description="Hedgehog/Intein (Hint)" evidence="3">
    <location>
        <begin position="1862"/>
        <end position="2008"/>
    </location>
</feature>
<dbReference type="GO" id="GO:0005509">
    <property type="term" value="F:calcium ion binding"/>
    <property type="evidence" value="ECO:0007669"/>
    <property type="project" value="InterPro"/>
</dbReference>